<reference evidence="1 2" key="1">
    <citation type="journal article" date="2013" name="Genome Announc.">
        <title>Draft Genome Sequence of Sphingobium lactosutens Strain DS20T, Isolated from a Hexachlorocyclohexane Dumpsite.</title>
        <authorList>
            <person name="Kumar R."/>
            <person name="Dwivedi V."/>
            <person name="Negi V."/>
            <person name="Khurana J.P."/>
            <person name="Lal R."/>
        </authorList>
    </citation>
    <scope>NUCLEOTIDE SEQUENCE [LARGE SCALE GENOMIC DNA]</scope>
    <source>
        <strain evidence="1 2">DS20</strain>
    </source>
</reference>
<dbReference type="PATRIC" id="fig|1331060.3.peg.2171"/>
<dbReference type="OrthoDB" id="7503064at2"/>
<accession>T0ITC3</accession>
<comment type="caution">
    <text evidence="1">The sequence shown here is derived from an EMBL/GenBank/DDBJ whole genome shotgun (WGS) entry which is preliminary data.</text>
</comment>
<dbReference type="RefSeq" id="WP_021225978.1">
    <property type="nucleotide sequence ID" value="NZ_ATDP01000088.1"/>
</dbReference>
<gene>
    <name evidence="1" type="ORF">RLDS_11450</name>
</gene>
<sequence>MPEAIQNRIKQSLHEAAALYHRLVLLVGETGSGKTAALRTVGGELGADVINVNLTLSAKLIELTERQRVLHLSTLLGEVLEKAGSVALLDNTEILFDRDLKQDPLRLLQGLSRKCSIVASWNGRLAGDKLTYADAGHPEYRAYDRAEALIVDMNGTSGHEPQERRQA</sequence>
<protein>
    <recommendedName>
        <fullName evidence="3">ATPase AAA</fullName>
    </recommendedName>
</protein>
<evidence type="ECO:0000313" key="1">
    <source>
        <dbReference type="EMBL" id="EQB15100.1"/>
    </source>
</evidence>
<evidence type="ECO:0000313" key="2">
    <source>
        <dbReference type="Proteomes" id="UP000015531"/>
    </source>
</evidence>
<dbReference type="NCBIfam" id="NF033453">
    <property type="entry name" value="BREX_3_BrxF"/>
    <property type="match status" value="1"/>
</dbReference>
<dbReference type="SUPFAM" id="SSF52540">
    <property type="entry name" value="P-loop containing nucleoside triphosphate hydrolases"/>
    <property type="match status" value="1"/>
</dbReference>
<dbReference type="InterPro" id="IPR048067">
    <property type="entry name" value="BREX_3_BrxF"/>
</dbReference>
<dbReference type="InterPro" id="IPR027417">
    <property type="entry name" value="P-loop_NTPase"/>
</dbReference>
<proteinExistence type="predicted"/>
<dbReference type="Proteomes" id="UP000015531">
    <property type="component" value="Unassembled WGS sequence"/>
</dbReference>
<dbReference type="AlphaFoldDB" id="T0ITC3"/>
<dbReference type="Gene3D" id="3.40.50.300">
    <property type="entry name" value="P-loop containing nucleotide triphosphate hydrolases"/>
    <property type="match status" value="1"/>
</dbReference>
<name>T0ITC3_9SPHN</name>
<organism evidence="1 2">
    <name type="scientific">Sphingobium lactosutens DS20</name>
    <dbReference type="NCBI Taxonomy" id="1331060"/>
    <lineage>
        <taxon>Bacteria</taxon>
        <taxon>Pseudomonadati</taxon>
        <taxon>Pseudomonadota</taxon>
        <taxon>Alphaproteobacteria</taxon>
        <taxon>Sphingomonadales</taxon>
        <taxon>Sphingomonadaceae</taxon>
        <taxon>Sphingobium</taxon>
    </lineage>
</organism>
<dbReference type="EMBL" id="ATDP01000088">
    <property type="protein sequence ID" value="EQB15100.1"/>
    <property type="molecule type" value="Genomic_DNA"/>
</dbReference>
<dbReference type="eggNOG" id="COG0464">
    <property type="taxonomic scope" value="Bacteria"/>
</dbReference>
<keyword evidence="2" id="KW-1185">Reference proteome</keyword>
<evidence type="ECO:0008006" key="3">
    <source>
        <dbReference type="Google" id="ProtNLM"/>
    </source>
</evidence>